<dbReference type="InterPro" id="IPR053138">
    <property type="entry name" value="N-alpha-Ac-DABA_deacetylase"/>
</dbReference>
<dbReference type="EC" id="3.5.1.-" evidence="6"/>
<proteinExistence type="predicted"/>
<evidence type="ECO:0000256" key="4">
    <source>
        <dbReference type="ARBA" id="ARBA00022833"/>
    </source>
</evidence>
<dbReference type="OrthoDB" id="9782876at2"/>
<keyword evidence="2" id="KW-0479">Metal-binding</keyword>
<dbReference type="InterPro" id="IPR055438">
    <property type="entry name" value="AstE_AspA_cat"/>
</dbReference>
<dbReference type="PANTHER" id="PTHR37326:SF1">
    <property type="entry name" value="BLL3975 PROTEIN"/>
    <property type="match status" value="1"/>
</dbReference>
<organism evidence="6 7">
    <name type="scientific">Planktotalea frisia</name>
    <dbReference type="NCBI Taxonomy" id="696762"/>
    <lineage>
        <taxon>Bacteria</taxon>
        <taxon>Pseudomonadati</taxon>
        <taxon>Pseudomonadota</taxon>
        <taxon>Alphaproteobacteria</taxon>
        <taxon>Rhodobacterales</taxon>
        <taxon>Paracoccaceae</taxon>
        <taxon>Planktotalea</taxon>
    </lineage>
</organism>
<keyword evidence="4" id="KW-0862">Zinc</keyword>
<keyword evidence="7" id="KW-1185">Reference proteome</keyword>
<reference evidence="6 7" key="1">
    <citation type="submission" date="2016-10" db="EMBL/GenBank/DDBJ databases">
        <title>Genome sequence of Planktotalea frisia SH6-1.</title>
        <authorList>
            <person name="Poehlein A."/>
            <person name="Bakenhus I."/>
            <person name="Voget S."/>
            <person name="Brinkhoff T."/>
            <person name="Simon M."/>
        </authorList>
    </citation>
    <scope>NUCLEOTIDE SEQUENCE [LARGE SCALE GENOMIC DNA]</scope>
    <source>
        <strain evidence="6 7">SH6-1</strain>
    </source>
</reference>
<evidence type="ECO:0000256" key="2">
    <source>
        <dbReference type="ARBA" id="ARBA00022723"/>
    </source>
</evidence>
<dbReference type="SUPFAM" id="SSF53187">
    <property type="entry name" value="Zn-dependent exopeptidases"/>
    <property type="match status" value="1"/>
</dbReference>
<evidence type="ECO:0000256" key="3">
    <source>
        <dbReference type="ARBA" id="ARBA00022801"/>
    </source>
</evidence>
<dbReference type="Pfam" id="PF24827">
    <property type="entry name" value="AstE_AspA_cat"/>
    <property type="match status" value="1"/>
</dbReference>
<dbReference type="GO" id="GO:0046872">
    <property type="term" value="F:metal ion binding"/>
    <property type="evidence" value="ECO:0007669"/>
    <property type="project" value="UniProtKB-KW"/>
</dbReference>
<gene>
    <name evidence="6" type="primary">doeB_3</name>
    <name evidence="6" type="ORF">PFRI_33610</name>
</gene>
<dbReference type="PANTHER" id="PTHR37326">
    <property type="entry name" value="BLL3975 PROTEIN"/>
    <property type="match status" value="1"/>
</dbReference>
<evidence type="ECO:0000313" key="7">
    <source>
        <dbReference type="Proteomes" id="UP000184514"/>
    </source>
</evidence>
<dbReference type="AlphaFoldDB" id="A0A1L9NT46"/>
<protein>
    <submittedName>
        <fullName evidence="6">N-alpha-acetyl-L-2,4-diaminobutyric acid deacetylase</fullName>
        <ecNumber evidence="6">3.5.1.-</ecNumber>
    </submittedName>
</protein>
<sequence length="111" mass="11761">MPLGYHPVPIISFKNGDGPVALMIAGTHGDEFEGPSALMRLVDDLSLKDISGQIIIVPALNATAVRASERCSPLDGVNLNRAFPGDPLGSISEQIAYYTAATPKPEFFHGL</sequence>
<dbReference type="GO" id="GO:0016788">
    <property type="term" value="F:hydrolase activity, acting on ester bonds"/>
    <property type="evidence" value="ECO:0007669"/>
    <property type="project" value="InterPro"/>
</dbReference>
<dbReference type="STRING" id="696762.PFRI_33610"/>
<dbReference type="Gene3D" id="3.40.630.10">
    <property type="entry name" value="Zn peptidases"/>
    <property type="match status" value="1"/>
</dbReference>
<feature type="domain" description="Succinylglutamate desuccinylase/Aspartoacylase catalytic" evidence="5">
    <location>
        <begin position="18"/>
        <end position="93"/>
    </location>
</feature>
<evidence type="ECO:0000313" key="6">
    <source>
        <dbReference type="EMBL" id="OJI92401.1"/>
    </source>
</evidence>
<dbReference type="Proteomes" id="UP000184514">
    <property type="component" value="Unassembled WGS sequence"/>
</dbReference>
<dbReference type="EMBL" id="MLCB01000184">
    <property type="protein sequence ID" value="OJI92401.1"/>
    <property type="molecule type" value="Genomic_DNA"/>
</dbReference>
<evidence type="ECO:0000256" key="1">
    <source>
        <dbReference type="ARBA" id="ARBA00001947"/>
    </source>
</evidence>
<dbReference type="RefSeq" id="WP_072631867.1">
    <property type="nucleotide sequence ID" value="NZ_MLCB01000184.1"/>
</dbReference>
<comment type="cofactor">
    <cofactor evidence="1">
        <name>Zn(2+)</name>
        <dbReference type="ChEBI" id="CHEBI:29105"/>
    </cofactor>
</comment>
<name>A0A1L9NT46_9RHOB</name>
<keyword evidence="3 6" id="KW-0378">Hydrolase</keyword>
<comment type="caution">
    <text evidence="6">The sequence shown here is derived from an EMBL/GenBank/DDBJ whole genome shotgun (WGS) entry which is preliminary data.</text>
</comment>
<evidence type="ECO:0000259" key="5">
    <source>
        <dbReference type="Pfam" id="PF24827"/>
    </source>
</evidence>
<accession>A0A1L9NT46</accession>